<evidence type="ECO:0000256" key="1">
    <source>
        <dbReference type="ARBA" id="ARBA00004651"/>
    </source>
</evidence>
<keyword evidence="10" id="KW-1185">Reference proteome</keyword>
<evidence type="ECO:0000259" key="8">
    <source>
        <dbReference type="Pfam" id="PF09335"/>
    </source>
</evidence>
<evidence type="ECO:0000256" key="2">
    <source>
        <dbReference type="ARBA" id="ARBA00010792"/>
    </source>
</evidence>
<dbReference type="InterPro" id="IPR032818">
    <property type="entry name" value="DedA-like"/>
</dbReference>
<feature type="transmembrane region" description="Helical" evidence="7">
    <location>
        <begin position="54"/>
        <end position="75"/>
    </location>
</feature>
<evidence type="ECO:0000313" key="9">
    <source>
        <dbReference type="EMBL" id="RSD19649.1"/>
    </source>
</evidence>
<dbReference type="GO" id="GO:0005886">
    <property type="term" value="C:plasma membrane"/>
    <property type="evidence" value="ECO:0007669"/>
    <property type="project" value="UniProtKB-SubCell"/>
</dbReference>
<dbReference type="EMBL" id="RSEC01000036">
    <property type="protein sequence ID" value="RSD19649.1"/>
    <property type="molecule type" value="Genomic_DNA"/>
</dbReference>
<feature type="transmembrane region" description="Helical" evidence="7">
    <location>
        <begin position="15"/>
        <end position="42"/>
    </location>
</feature>
<dbReference type="RefSeq" id="WP_125308360.1">
    <property type="nucleotide sequence ID" value="NZ_RSEC01000036.1"/>
</dbReference>
<gene>
    <name evidence="9" type="ORF">EIY87_15360</name>
</gene>
<evidence type="ECO:0000313" key="10">
    <source>
        <dbReference type="Proteomes" id="UP000267081"/>
    </source>
</evidence>
<proteinExistence type="inferred from homology"/>
<organism evidence="9 10">
    <name type="scientific">Amycolatopsis eburnea</name>
    <dbReference type="NCBI Taxonomy" id="2267691"/>
    <lineage>
        <taxon>Bacteria</taxon>
        <taxon>Bacillati</taxon>
        <taxon>Actinomycetota</taxon>
        <taxon>Actinomycetes</taxon>
        <taxon>Pseudonocardiales</taxon>
        <taxon>Pseudonocardiaceae</taxon>
        <taxon>Amycolatopsis</taxon>
    </lineage>
</organism>
<feature type="transmembrane region" description="Helical" evidence="7">
    <location>
        <begin position="174"/>
        <end position="193"/>
    </location>
</feature>
<sequence length="215" mass="23265">MHIDQWLEAIPPLSVYLIVGAVIMIESLGIPLPGEIVLVSAALLASTHDTLSPLWIAILASAGAIIGDSIGYFIGKTGGQRLFAWAGRKFPKHFGPTHLANAERIFDKRGVWAVFLGRFIAFLRILAGPLAGSLRMHYPKFLLANAAGGIVWAGGTTVLVYYLGVVAEEWLGRFSKFGLVAAVVIGIVVFFVMKKRLGRNHEGEEETPKQEETAA</sequence>
<protein>
    <submittedName>
        <fullName evidence="9">DedA family protein</fullName>
    </submittedName>
</protein>
<dbReference type="PANTHER" id="PTHR30353:SF15">
    <property type="entry name" value="INNER MEMBRANE PROTEIN YABI"/>
    <property type="match status" value="1"/>
</dbReference>
<evidence type="ECO:0000256" key="3">
    <source>
        <dbReference type="ARBA" id="ARBA00022475"/>
    </source>
</evidence>
<feature type="transmembrane region" description="Helical" evidence="7">
    <location>
        <begin position="111"/>
        <end position="130"/>
    </location>
</feature>
<keyword evidence="3 7" id="KW-1003">Cell membrane</keyword>
<dbReference type="PANTHER" id="PTHR30353">
    <property type="entry name" value="INNER MEMBRANE PROTEIN DEDA-RELATED"/>
    <property type="match status" value="1"/>
</dbReference>
<evidence type="ECO:0000256" key="5">
    <source>
        <dbReference type="ARBA" id="ARBA00022989"/>
    </source>
</evidence>
<comment type="similarity">
    <text evidence="2 7">Belongs to the DedA family.</text>
</comment>
<keyword evidence="6 7" id="KW-0472">Membrane</keyword>
<comment type="subcellular location">
    <subcellularLocation>
        <location evidence="1 7">Cell membrane</location>
        <topology evidence="1 7">Multi-pass membrane protein</topology>
    </subcellularLocation>
</comment>
<feature type="domain" description="VTT" evidence="8">
    <location>
        <begin position="32"/>
        <end position="161"/>
    </location>
</feature>
<accession>A0A3R9FA75</accession>
<dbReference type="OrthoDB" id="9813426at2"/>
<comment type="caution">
    <text evidence="9">The sequence shown here is derived from an EMBL/GenBank/DDBJ whole genome shotgun (WGS) entry which is preliminary data.</text>
</comment>
<keyword evidence="4 7" id="KW-0812">Transmembrane</keyword>
<name>A0A3R9FA75_9PSEU</name>
<dbReference type="AlphaFoldDB" id="A0A3R9FA75"/>
<dbReference type="InterPro" id="IPR032816">
    <property type="entry name" value="VTT_dom"/>
</dbReference>
<reference evidence="9 10" key="1">
    <citation type="submission" date="2018-12" db="EMBL/GenBank/DDBJ databases">
        <title>Amycolatopsis eburnea sp. nov. actinomycete associate with arbuscular mycorrhiza fungal spore.</title>
        <authorList>
            <person name="Lumyong S."/>
            <person name="Chaiya L."/>
        </authorList>
    </citation>
    <scope>NUCLEOTIDE SEQUENCE [LARGE SCALE GENOMIC DNA]</scope>
    <source>
        <strain evidence="9 10">GLM-1</strain>
    </source>
</reference>
<dbReference type="Proteomes" id="UP000267081">
    <property type="component" value="Unassembled WGS sequence"/>
</dbReference>
<feature type="transmembrane region" description="Helical" evidence="7">
    <location>
        <begin position="142"/>
        <end position="162"/>
    </location>
</feature>
<evidence type="ECO:0000256" key="6">
    <source>
        <dbReference type="ARBA" id="ARBA00023136"/>
    </source>
</evidence>
<keyword evidence="5 7" id="KW-1133">Transmembrane helix</keyword>
<dbReference type="Pfam" id="PF09335">
    <property type="entry name" value="VTT_dom"/>
    <property type="match status" value="1"/>
</dbReference>
<evidence type="ECO:0000256" key="4">
    <source>
        <dbReference type="ARBA" id="ARBA00022692"/>
    </source>
</evidence>
<evidence type="ECO:0000256" key="7">
    <source>
        <dbReference type="RuleBase" id="RU367016"/>
    </source>
</evidence>